<evidence type="ECO:0000313" key="3">
    <source>
        <dbReference type="EMBL" id="KAL3799217.1"/>
    </source>
</evidence>
<dbReference type="InterPro" id="IPR001005">
    <property type="entry name" value="SANT/Myb"/>
</dbReference>
<feature type="region of interest" description="Disordered" evidence="1">
    <location>
        <begin position="972"/>
        <end position="1039"/>
    </location>
</feature>
<feature type="region of interest" description="Disordered" evidence="1">
    <location>
        <begin position="484"/>
        <end position="506"/>
    </location>
</feature>
<feature type="compositionally biased region" description="Polar residues" evidence="1">
    <location>
        <begin position="642"/>
        <end position="657"/>
    </location>
</feature>
<feature type="domain" description="Myb-like" evidence="2">
    <location>
        <begin position="899"/>
        <end position="943"/>
    </location>
</feature>
<accession>A0ABD3QGM0</accession>
<feature type="compositionally biased region" description="Polar residues" evidence="1">
    <location>
        <begin position="34"/>
        <end position="49"/>
    </location>
</feature>
<dbReference type="CDD" id="cd00167">
    <property type="entry name" value="SANT"/>
    <property type="match status" value="1"/>
</dbReference>
<feature type="compositionally biased region" description="Basic and acidic residues" evidence="1">
    <location>
        <begin position="299"/>
        <end position="310"/>
    </location>
</feature>
<feature type="compositionally biased region" description="Basic and acidic residues" evidence="1">
    <location>
        <begin position="611"/>
        <end position="625"/>
    </location>
</feature>
<feature type="compositionally biased region" description="Polar residues" evidence="1">
    <location>
        <begin position="1"/>
        <end position="10"/>
    </location>
</feature>
<feature type="compositionally biased region" description="Low complexity" evidence="1">
    <location>
        <begin position="977"/>
        <end position="1011"/>
    </location>
</feature>
<feature type="compositionally biased region" description="Low complexity" evidence="1">
    <location>
        <begin position="423"/>
        <end position="438"/>
    </location>
</feature>
<feature type="compositionally biased region" description="Polar residues" evidence="1">
    <location>
        <begin position="593"/>
        <end position="604"/>
    </location>
</feature>
<feature type="compositionally biased region" description="Low complexity" evidence="1">
    <location>
        <begin position="1197"/>
        <end position="1208"/>
    </location>
</feature>
<sequence length="1391" mass="151012">MTPLSPTRSSPRQKKDGTSASSNSGAKGGPPFPTLSTADGLTAAQQQPKPSAPIRPSTTAKQPHGLPPTKPSGRGHQRGRSDKLRGRGRPPGGSLALNSNPLGNVNSSSSASINALVAAAEAVTSESKYASLLRGDITIGSTGNKVNKILRVQEKEKQAAALQLKGVDDTKASSSFAAKAVTATSQQQTVEKWTHPALEDDTSLDSEYAKFVRGLMEDTTTTANAGMDDEQSLYTFKTLQSIKDITKTSDKDVVGTIVGDDVAYSVLMDGTLDDGDDEDYRLTSDEEDDEEEEDDFDEDNKNSSETKGETRQAMLVDSSSYHKKKSMDMDLDFDLDNVFGEIEGLLEEDLDAHLTSLLQTEISNEGGKSLRNTAATTSTTTSSSMDHHNISNTTPSTSIAVVGTEQQKAITSPGQSTKKKKSTQTVVTTPTLSSPGVVNGTTEAQVTRQQLNRLRETMAKHHQLLLQQATLAVRAAYVQKVSKDGVQHGTTTSSRHGRSTAGSLPTSMLNSRQLTFCAPGYMGKGCNYENDFYHGENAEELAECLDGAVGMLQDLEQNWKDAVRNSIQLSYRCNTSAPPSQQQQGGRRNLMSAISENGHGNQPTPDAEMDLNNHESKNKASERRLTRSAFTKTLQEREMGITENNDGESSMLPSSGVNSALRHRNSVFDVRGLARLRETFLAIDNSVKEVRMEDQSKEGNGGGINILHPADVSGFSTLFLVWHNDLTPLRVVLQHGEACELLLRHAGTEVNQSLVPGRIDMVDMFTHAPEAFKEPETVTSTLTKAQCYELRRNKNQFTAGEDNLILRGVNLYGEKEWVLVSDRFLPDRPVNGISQRYHRLCFLIYKSNGIFIDDVGKLAPLPTFKKGSAAAEDEAAERTQEAIRKIKPPEAPTTMNVHRWTMEEDVAILKSVPMMGNQWAEICNHIIPHRDRGHIRKRYQVLERRIPKGTFKLSIKRPATGELGREAAKYAKTSVLPKTKPAVQKPAPQKKTAPKKANAPAANPRAKSPKPQSAVSNAKAATSEPLKPSAQAFADKPTSSFEVTVDDDDKEVAALLHGLATPQRPRYESRPLSQDRDAAKDLAYILNGQDHSNIGGETTRMGLEKILENDWSREAGMNRLADDAKPFHSPIKSSHLPDIAMGDGDSSRLSMLNEFNAAGDDQKEARSTPGARRSLMSNAIRKTEKNASKKYINETPSSSERSVKVSGSPVKVNLGSYVSSPRSRSPAQSPSQDNIFSESFSLAAAYSALTPRMIGTPGKPDTPGLEAAKSNDEAFQYFMSESPMKGMTPSKLLPPNTPLNHLGFNGGALSGPVDAGNNSLFMAGDDDDFDCVSALQDLSNSAPPTPSKLLLPARVSQVSGQTEKEEQKESEPPKPKTSFLSKVKAKVGEKK</sequence>
<organism evidence="3 4">
    <name type="scientific">Cyclotella atomus</name>
    <dbReference type="NCBI Taxonomy" id="382360"/>
    <lineage>
        <taxon>Eukaryota</taxon>
        <taxon>Sar</taxon>
        <taxon>Stramenopiles</taxon>
        <taxon>Ochrophyta</taxon>
        <taxon>Bacillariophyta</taxon>
        <taxon>Coscinodiscophyceae</taxon>
        <taxon>Thalassiosirophycidae</taxon>
        <taxon>Stephanodiscales</taxon>
        <taxon>Stephanodiscaceae</taxon>
        <taxon>Cyclotella</taxon>
    </lineage>
</organism>
<feature type="compositionally biased region" description="Polar residues" evidence="1">
    <location>
        <begin position="390"/>
        <end position="410"/>
    </location>
</feature>
<feature type="compositionally biased region" description="Low complexity" evidence="1">
    <location>
        <begin position="373"/>
        <end position="384"/>
    </location>
</feature>
<dbReference type="Pfam" id="PF00249">
    <property type="entry name" value="Myb_DNA-binding"/>
    <property type="match status" value="1"/>
</dbReference>
<feature type="compositionally biased region" description="Low complexity" evidence="1">
    <location>
        <begin position="488"/>
        <end position="503"/>
    </location>
</feature>
<feature type="region of interest" description="Disordered" evidence="1">
    <location>
        <begin position="269"/>
        <end position="319"/>
    </location>
</feature>
<dbReference type="EMBL" id="JALLPJ020000192">
    <property type="protein sequence ID" value="KAL3799217.1"/>
    <property type="molecule type" value="Genomic_DNA"/>
</dbReference>
<keyword evidence="4" id="KW-1185">Reference proteome</keyword>
<gene>
    <name evidence="3" type="ORF">ACHAWO_000449</name>
</gene>
<evidence type="ECO:0000313" key="4">
    <source>
        <dbReference type="Proteomes" id="UP001530400"/>
    </source>
</evidence>
<reference evidence="3 4" key="1">
    <citation type="submission" date="2024-10" db="EMBL/GenBank/DDBJ databases">
        <title>Updated reference genomes for cyclostephanoid diatoms.</title>
        <authorList>
            <person name="Roberts W.R."/>
            <person name="Alverson A.J."/>
        </authorList>
    </citation>
    <scope>NUCLEOTIDE SEQUENCE [LARGE SCALE GENOMIC DNA]</scope>
    <source>
        <strain evidence="3 4">AJA010-31</strain>
    </source>
</reference>
<name>A0ABD3QGM0_9STRA</name>
<dbReference type="SMART" id="SM00717">
    <property type="entry name" value="SANT"/>
    <property type="match status" value="2"/>
</dbReference>
<dbReference type="SUPFAM" id="SSF46689">
    <property type="entry name" value="Homeodomain-like"/>
    <property type="match status" value="1"/>
</dbReference>
<evidence type="ECO:0000256" key="1">
    <source>
        <dbReference type="SAM" id="MobiDB-lite"/>
    </source>
</evidence>
<feature type="region of interest" description="Disordered" evidence="1">
    <location>
        <begin position="368"/>
        <end position="439"/>
    </location>
</feature>
<feature type="region of interest" description="Disordered" evidence="1">
    <location>
        <begin position="593"/>
        <end position="657"/>
    </location>
</feature>
<feature type="compositionally biased region" description="Acidic residues" evidence="1">
    <location>
        <begin position="271"/>
        <end position="298"/>
    </location>
</feature>
<dbReference type="Proteomes" id="UP001530400">
    <property type="component" value="Unassembled WGS sequence"/>
</dbReference>
<feature type="compositionally biased region" description="Basic and acidic residues" evidence="1">
    <location>
        <begin position="1362"/>
        <end position="1374"/>
    </location>
</feature>
<protein>
    <recommendedName>
        <fullName evidence="2">Myb-like domain-containing protein</fullName>
    </recommendedName>
</protein>
<feature type="region of interest" description="Disordered" evidence="1">
    <location>
        <begin position="1123"/>
        <end position="1234"/>
    </location>
</feature>
<proteinExistence type="predicted"/>
<feature type="region of interest" description="Disordered" evidence="1">
    <location>
        <begin position="1"/>
        <end position="109"/>
    </location>
</feature>
<dbReference type="InterPro" id="IPR009057">
    <property type="entry name" value="Homeodomain-like_sf"/>
</dbReference>
<feature type="compositionally biased region" description="Low complexity" evidence="1">
    <location>
        <begin position="1219"/>
        <end position="1232"/>
    </location>
</feature>
<evidence type="ECO:0000259" key="2">
    <source>
        <dbReference type="PROSITE" id="PS50090"/>
    </source>
</evidence>
<comment type="caution">
    <text evidence="3">The sequence shown here is derived from an EMBL/GenBank/DDBJ whole genome shotgun (WGS) entry which is preliminary data.</text>
</comment>
<feature type="domain" description="Myb-like" evidence="2">
    <location>
        <begin position="789"/>
        <end position="841"/>
    </location>
</feature>
<dbReference type="Gene3D" id="1.10.10.60">
    <property type="entry name" value="Homeodomain-like"/>
    <property type="match status" value="1"/>
</dbReference>
<dbReference type="PROSITE" id="PS50090">
    <property type="entry name" value="MYB_LIKE"/>
    <property type="match status" value="2"/>
</dbReference>
<feature type="region of interest" description="Disordered" evidence="1">
    <location>
        <begin position="1336"/>
        <end position="1391"/>
    </location>
</feature>